<gene>
    <name evidence="2" type="ORF">CRYO30217_02802</name>
</gene>
<keyword evidence="1" id="KW-0732">Signal</keyword>
<feature type="chain" id="PRO_5037226907" description="DUF1573 domain-containing protein" evidence="1">
    <location>
        <begin position="21"/>
        <end position="124"/>
    </location>
</feature>
<reference evidence="2" key="1">
    <citation type="submission" date="2021-04" db="EMBL/GenBank/DDBJ databases">
        <authorList>
            <person name="Rodrigo-Torres L."/>
            <person name="Arahal R. D."/>
            <person name="Lucena T."/>
        </authorList>
    </citation>
    <scope>NUCLEOTIDE SEQUENCE</scope>
    <source>
        <strain evidence="2">AS29M-1</strain>
    </source>
</reference>
<protein>
    <recommendedName>
        <fullName evidence="4">DUF1573 domain-containing protein</fullName>
    </recommendedName>
</protein>
<accession>A0A916JPK7</accession>
<proteinExistence type="predicted"/>
<sequence>MKTLLLMLIVGFTTELFAQAKIHVPEMLHDFDTLMQGDQCEHEFMVVNIGDQPLIFTNVKTSCGCDVPSWDKEPVLPGDTTYVKYKYDSKRVGPMNKTMTMSSNDPITPIVVVRVKGVILPKKD</sequence>
<feature type="signal peptide" evidence="1">
    <location>
        <begin position="1"/>
        <end position="20"/>
    </location>
</feature>
<dbReference type="InterPro" id="IPR013783">
    <property type="entry name" value="Ig-like_fold"/>
</dbReference>
<dbReference type="Gene3D" id="2.60.40.10">
    <property type="entry name" value="Immunoglobulins"/>
    <property type="match status" value="1"/>
</dbReference>
<evidence type="ECO:0000313" key="2">
    <source>
        <dbReference type="EMBL" id="CAG5085578.1"/>
    </source>
</evidence>
<dbReference type="KEGG" id="ptan:CRYO30217_02802"/>
<dbReference type="PANTHER" id="PTHR37833">
    <property type="entry name" value="LIPOPROTEIN-RELATED"/>
    <property type="match status" value="1"/>
</dbReference>
<evidence type="ECO:0008006" key="4">
    <source>
        <dbReference type="Google" id="ProtNLM"/>
    </source>
</evidence>
<dbReference type="RefSeq" id="WP_258543004.1">
    <property type="nucleotide sequence ID" value="NZ_OU015584.1"/>
</dbReference>
<name>A0A916JPK7_9FLAO</name>
<dbReference type="EMBL" id="OU015584">
    <property type="protein sequence ID" value="CAG5085578.1"/>
    <property type="molecule type" value="Genomic_DNA"/>
</dbReference>
<dbReference type="PANTHER" id="PTHR37833:SF1">
    <property type="entry name" value="SIGNAL PEPTIDE PROTEIN"/>
    <property type="match status" value="1"/>
</dbReference>
<evidence type="ECO:0000256" key="1">
    <source>
        <dbReference type="SAM" id="SignalP"/>
    </source>
</evidence>
<organism evidence="2 3">
    <name type="scientific">Parvicella tangerina</name>
    <dbReference type="NCBI Taxonomy" id="2829795"/>
    <lineage>
        <taxon>Bacteria</taxon>
        <taxon>Pseudomonadati</taxon>
        <taxon>Bacteroidota</taxon>
        <taxon>Flavobacteriia</taxon>
        <taxon>Flavobacteriales</taxon>
        <taxon>Parvicellaceae</taxon>
        <taxon>Parvicella</taxon>
    </lineage>
</organism>
<dbReference type="AlphaFoldDB" id="A0A916JPK7"/>
<dbReference type="InterPro" id="IPR011467">
    <property type="entry name" value="DUF1573"/>
</dbReference>
<dbReference type="Pfam" id="PF07610">
    <property type="entry name" value="DUF1573"/>
    <property type="match status" value="1"/>
</dbReference>
<evidence type="ECO:0000313" key="3">
    <source>
        <dbReference type="Proteomes" id="UP000683507"/>
    </source>
</evidence>
<keyword evidence="3" id="KW-1185">Reference proteome</keyword>
<dbReference type="Proteomes" id="UP000683507">
    <property type="component" value="Chromosome"/>
</dbReference>